<reference evidence="2 3" key="1">
    <citation type="submission" date="2021-06" db="EMBL/GenBank/DDBJ databases">
        <title>Clostridia strains as spoilage organisms.</title>
        <authorList>
            <person name="Wambui J."/>
            <person name="Stephan R."/>
            <person name="Stevens M.J.A."/>
        </authorList>
    </citation>
    <scope>NUCLEOTIDE SEQUENCE [LARGE SCALE GENOMIC DNA]</scope>
    <source>
        <strain evidence="2 3">DSM 14204</strain>
    </source>
</reference>
<keyword evidence="3" id="KW-1185">Reference proteome</keyword>
<evidence type="ECO:0000313" key="2">
    <source>
        <dbReference type="EMBL" id="MBU3161383.1"/>
    </source>
</evidence>
<proteinExistence type="predicted"/>
<name>A0ABS6BXQ2_9CLOT</name>
<keyword evidence="1" id="KW-0812">Transmembrane</keyword>
<accession>A0ABS6BXQ2</accession>
<dbReference type="Proteomes" id="UP000776252">
    <property type="component" value="Unassembled WGS sequence"/>
</dbReference>
<gene>
    <name evidence="2" type="ORF">KPL37_16870</name>
</gene>
<dbReference type="RefSeq" id="WP_216151196.1">
    <property type="nucleotide sequence ID" value="NZ_JAHLDV010000061.1"/>
</dbReference>
<comment type="caution">
    <text evidence="2">The sequence shown here is derived from an EMBL/GenBank/DDBJ whole genome shotgun (WGS) entry which is preliminary data.</text>
</comment>
<keyword evidence="1" id="KW-1133">Transmembrane helix</keyword>
<organism evidence="2 3">
    <name type="scientific">Clostridium frigoris</name>
    <dbReference type="NCBI Taxonomy" id="205327"/>
    <lineage>
        <taxon>Bacteria</taxon>
        <taxon>Bacillati</taxon>
        <taxon>Bacillota</taxon>
        <taxon>Clostridia</taxon>
        <taxon>Eubacteriales</taxon>
        <taxon>Clostridiaceae</taxon>
        <taxon>Clostridium</taxon>
    </lineage>
</organism>
<protein>
    <submittedName>
        <fullName evidence="2">Uncharacterized protein</fullName>
    </submittedName>
</protein>
<sequence length="127" mass="14780">MIRIKMVVAVVFIVDIILLGVILNMINKTGNIDAKFISPQKNIGIVTTKHDVIIEKYNKINEFFKENGLNYKDITITDNNFEMNIEAKNYEEYIKVISCIENKYTIKKLTPNIKDKGKFIFNIKFEV</sequence>
<evidence type="ECO:0000256" key="1">
    <source>
        <dbReference type="SAM" id="Phobius"/>
    </source>
</evidence>
<dbReference type="EMBL" id="JAHLDV010000061">
    <property type="protein sequence ID" value="MBU3161383.1"/>
    <property type="molecule type" value="Genomic_DNA"/>
</dbReference>
<keyword evidence="1" id="KW-0472">Membrane</keyword>
<feature type="transmembrane region" description="Helical" evidence="1">
    <location>
        <begin position="6"/>
        <end position="26"/>
    </location>
</feature>
<evidence type="ECO:0000313" key="3">
    <source>
        <dbReference type="Proteomes" id="UP000776252"/>
    </source>
</evidence>